<dbReference type="PANTHER" id="PTHR33602">
    <property type="entry name" value="REGULATORY PROTEIN RECX FAMILY PROTEIN"/>
    <property type="match status" value="1"/>
</dbReference>
<evidence type="ECO:0000313" key="8">
    <source>
        <dbReference type="Proteomes" id="UP000290545"/>
    </source>
</evidence>
<comment type="similarity">
    <text evidence="2">Belongs to the RecX family.</text>
</comment>
<dbReference type="InterPro" id="IPR053925">
    <property type="entry name" value="RecX_HTH_3rd"/>
</dbReference>
<comment type="caution">
    <text evidence="7">The sequence shown here is derived from an EMBL/GenBank/DDBJ whole genome shotgun (WGS) entry which is preliminary data.</text>
</comment>
<dbReference type="Pfam" id="PF21981">
    <property type="entry name" value="RecX_HTH3"/>
    <property type="match status" value="1"/>
</dbReference>
<dbReference type="RefSeq" id="WP_129006243.1">
    <property type="nucleotide sequence ID" value="NZ_SDHZ01000005.1"/>
</dbReference>
<feature type="domain" description="RecX third three-helical" evidence="6">
    <location>
        <begin position="106"/>
        <end position="153"/>
    </location>
</feature>
<keyword evidence="4" id="KW-0963">Cytoplasm</keyword>
<dbReference type="OrthoDB" id="1523826at2"/>
<evidence type="ECO:0000256" key="4">
    <source>
        <dbReference type="ARBA" id="ARBA00022490"/>
    </source>
</evidence>
<evidence type="ECO:0000256" key="3">
    <source>
        <dbReference type="ARBA" id="ARBA00018111"/>
    </source>
</evidence>
<evidence type="ECO:0000256" key="2">
    <source>
        <dbReference type="ARBA" id="ARBA00009695"/>
    </source>
</evidence>
<evidence type="ECO:0000313" key="7">
    <source>
        <dbReference type="EMBL" id="RXK80996.1"/>
    </source>
</evidence>
<dbReference type="Gene3D" id="1.10.10.10">
    <property type="entry name" value="Winged helix-like DNA-binding domain superfamily/Winged helix DNA-binding domain"/>
    <property type="match status" value="2"/>
</dbReference>
<dbReference type="GO" id="GO:0006282">
    <property type="term" value="P:regulation of DNA repair"/>
    <property type="evidence" value="ECO:0007669"/>
    <property type="project" value="InterPro"/>
</dbReference>
<keyword evidence="8" id="KW-1185">Reference proteome</keyword>
<dbReference type="GO" id="GO:0005737">
    <property type="term" value="C:cytoplasm"/>
    <property type="evidence" value="ECO:0007669"/>
    <property type="project" value="UniProtKB-SubCell"/>
</dbReference>
<dbReference type="PANTHER" id="PTHR33602:SF1">
    <property type="entry name" value="REGULATORY PROTEIN RECX FAMILY PROTEIN"/>
    <property type="match status" value="1"/>
</dbReference>
<dbReference type="EMBL" id="SDHZ01000005">
    <property type="protein sequence ID" value="RXK80996.1"/>
    <property type="molecule type" value="Genomic_DNA"/>
</dbReference>
<evidence type="ECO:0000259" key="5">
    <source>
        <dbReference type="Pfam" id="PF02631"/>
    </source>
</evidence>
<sequence>MPAGKFSISKEKALPKIRHYCAYQERSHHEVKEKLYGFGLRKTEVEELMATLIEDDYLNESRFAEQFAGGRFRMKKWGKVKITHELKLRQVSPYNLKKALAAIPEEDYLETLQKLVHDKWTSLKHEQYINRQAKTMAYLLQKGYEAGLIKEALAKERQQP</sequence>
<dbReference type="AlphaFoldDB" id="A0A4Q1D088"/>
<name>A0A4Q1D088_9BACT</name>
<feature type="domain" description="RecX second three-helical" evidence="5">
    <location>
        <begin position="59"/>
        <end position="100"/>
    </location>
</feature>
<evidence type="ECO:0000259" key="6">
    <source>
        <dbReference type="Pfam" id="PF21981"/>
    </source>
</evidence>
<dbReference type="Proteomes" id="UP000290545">
    <property type="component" value="Unassembled WGS sequence"/>
</dbReference>
<proteinExistence type="inferred from homology"/>
<reference evidence="7 8" key="1">
    <citation type="submission" date="2019-01" db="EMBL/GenBank/DDBJ databases">
        <title>Filimonas sp. strain TTM-71.</title>
        <authorList>
            <person name="Chen W.-M."/>
        </authorList>
    </citation>
    <scope>NUCLEOTIDE SEQUENCE [LARGE SCALE GENOMIC DNA]</scope>
    <source>
        <strain evidence="7 8">TTM-71</strain>
    </source>
</reference>
<evidence type="ECO:0000256" key="1">
    <source>
        <dbReference type="ARBA" id="ARBA00004496"/>
    </source>
</evidence>
<dbReference type="InterPro" id="IPR003783">
    <property type="entry name" value="Regulatory_RecX"/>
</dbReference>
<organism evidence="7 8">
    <name type="scientific">Filimonas effusa</name>
    <dbReference type="NCBI Taxonomy" id="2508721"/>
    <lineage>
        <taxon>Bacteria</taxon>
        <taxon>Pseudomonadati</taxon>
        <taxon>Bacteroidota</taxon>
        <taxon>Chitinophagia</taxon>
        <taxon>Chitinophagales</taxon>
        <taxon>Chitinophagaceae</taxon>
        <taxon>Filimonas</taxon>
    </lineage>
</organism>
<dbReference type="Pfam" id="PF02631">
    <property type="entry name" value="RecX_HTH2"/>
    <property type="match status" value="1"/>
</dbReference>
<accession>A0A4Q1D088</accession>
<dbReference type="InterPro" id="IPR036388">
    <property type="entry name" value="WH-like_DNA-bd_sf"/>
</dbReference>
<gene>
    <name evidence="7" type="ORF">ESB13_22855</name>
</gene>
<protein>
    <recommendedName>
        <fullName evidence="3">Regulatory protein RecX</fullName>
    </recommendedName>
</protein>
<dbReference type="InterPro" id="IPR053924">
    <property type="entry name" value="RecX_HTH_2nd"/>
</dbReference>
<comment type="subcellular location">
    <subcellularLocation>
        <location evidence="1">Cytoplasm</location>
    </subcellularLocation>
</comment>